<accession>B9L2A3</accession>
<organism evidence="1 2">
    <name type="scientific">Thermomicrobium roseum (strain ATCC 27502 / DSM 5159 / P-2)</name>
    <dbReference type="NCBI Taxonomy" id="309801"/>
    <lineage>
        <taxon>Bacteria</taxon>
        <taxon>Pseudomonadati</taxon>
        <taxon>Thermomicrobiota</taxon>
        <taxon>Thermomicrobia</taxon>
        <taxon>Thermomicrobiales</taxon>
        <taxon>Thermomicrobiaceae</taxon>
        <taxon>Thermomicrobium</taxon>
    </lineage>
</organism>
<name>B9L2A3_THERP</name>
<gene>
    <name evidence="1" type="ordered locus">trd_0086</name>
</gene>
<dbReference type="SUPFAM" id="SSF53850">
    <property type="entry name" value="Periplasmic binding protein-like II"/>
    <property type="match status" value="1"/>
</dbReference>
<dbReference type="eggNOG" id="COG2107">
    <property type="taxonomic scope" value="Bacteria"/>
</dbReference>
<reference evidence="1 2" key="1">
    <citation type="journal article" date="2009" name="PLoS ONE">
        <title>Complete genome sequence of the aerobic CO-oxidizing thermophile Thermomicrobium roseum.</title>
        <authorList>
            <person name="Wu D."/>
            <person name="Raymond J."/>
            <person name="Wu M."/>
            <person name="Chatterji S."/>
            <person name="Ren Q."/>
            <person name="Graham J.E."/>
            <person name="Bryant D.A."/>
            <person name="Robb F."/>
            <person name="Colman A."/>
            <person name="Tallon L.J."/>
            <person name="Badger J.H."/>
            <person name="Madupu R."/>
            <person name="Ward N.L."/>
            <person name="Eisen J.A."/>
        </authorList>
    </citation>
    <scope>NUCLEOTIDE SEQUENCE [LARGE SCALE GENOMIC DNA]</scope>
    <source>
        <strain evidence="2">ATCC 27502 / DSM 5159 / P-2</strain>
    </source>
</reference>
<dbReference type="RefSeq" id="WP_012641499.1">
    <property type="nucleotide sequence ID" value="NC_011959.1"/>
</dbReference>
<keyword evidence="2" id="KW-1185">Reference proteome</keyword>
<evidence type="ECO:0000313" key="2">
    <source>
        <dbReference type="Proteomes" id="UP000000447"/>
    </source>
</evidence>
<dbReference type="EMBL" id="CP001275">
    <property type="protein sequence ID" value="ACM05908.1"/>
    <property type="molecule type" value="Genomic_DNA"/>
</dbReference>
<dbReference type="OrthoDB" id="157459at2"/>
<dbReference type="Proteomes" id="UP000000447">
    <property type="component" value="Chromosome"/>
</dbReference>
<dbReference type="STRING" id="309801.trd_0086"/>
<evidence type="ECO:0008006" key="3">
    <source>
        <dbReference type="Google" id="ProtNLM"/>
    </source>
</evidence>
<evidence type="ECO:0000313" key="1">
    <source>
        <dbReference type="EMBL" id="ACM05908.1"/>
    </source>
</evidence>
<dbReference type="AlphaFoldDB" id="B9L2A3"/>
<protein>
    <recommendedName>
        <fullName evidence="3">Chorismate dehydratase</fullName>
    </recommendedName>
</protein>
<proteinExistence type="predicted"/>
<dbReference type="KEGG" id="tro:trd_0086"/>
<sequence length="262" mass="28357">MPSPVFWLDESLLGRVLAPFLRPVLEQMGWELRQQRDLTAMTLRRFPGLALLDTIEALALVPAYALATDLALVAQHASVVALETPDRPDQIGEAVVVSEGCRPASRALARATIEPFFGLRIRAWDGEQGADALPVLRVHEDEAALGPLGERSHDLGRAWFVLTGQPFVSHLLVVAPELPSDVLRPVASLLQVLPEQLAGRAAEIAAELVAARPLDAGRLRVVLTEALSVVTPKVRKAVDELVRRSGSGLRLPPGEIYRPLAS</sequence>
<dbReference type="HOGENOM" id="CLU_936599_0_0_0"/>